<keyword evidence="3" id="KW-1185">Reference proteome</keyword>
<feature type="transmembrane region" description="Helical" evidence="1">
    <location>
        <begin position="21"/>
        <end position="46"/>
    </location>
</feature>
<protein>
    <submittedName>
        <fullName evidence="2">Uncharacterized protein</fullName>
    </submittedName>
</protein>
<reference evidence="2 3" key="1">
    <citation type="submission" date="2021-01" db="EMBL/GenBank/DDBJ databases">
        <authorList>
            <person name="Ruan W."/>
            <person name="Khan S.A."/>
            <person name="Jeon C.O."/>
        </authorList>
    </citation>
    <scope>NUCLEOTIDE SEQUENCE [LARGE SCALE GENOMIC DNA]</scope>
    <source>
        <strain evidence="2 3">R798</strain>
    </source>
</reference>
<gene>
    <name evidence="2" type="ORF">I4X03_016335</name>
</gene>
<keyword evidence="1" id="KW-1133">Transmembrane helix</keyword>
<accession>A0ABS7SSA3</accession>
<proteinExistence type="predicted"/>
<dbReference type="RefSeq" id="WP_223469309.1">
    <property type="nucleotide sequence ID" value="NZ_JAFBIL020000006.1"/>
</dbReference>
<name>A0ABS7SSA3_9BURK</name>
<evidence type="ECO:0000256" key="1">
    <source>
        <dbReference type="SAM" id="Phobius"/>
    </source>
</evidence>
<dbReference type="EMBL" id="JAFBIL020000006">
    <property type="protein sequence ID" value="MBZ2208836.1"/>
    <property type="molecule type" value="Genomic_DNA"/>
</dbReference>
<keyword evidence="1" id="KW-0812">Transmembrane</keyword>
<comment type="caution">
    <text evidence="2">The sequence shown here is derived from an EMBL/GenBank/DDBJ whole genome shotgun (WGS) entry which is preliminary data.</text>
</comment>
<reference evidence="2 3" key="2">
    <citation type="submission" date="2021-08" db="EMBL/GenBank/DDBJ databases">
        <title>Massilia sp. R798.</title>
        <authorList>
            <person name="Baek J.H."/>
            <person name="Jung H.S."/>
            <person name="Kim K.R."/>
            <person name="Jeon C.O."/>
        </authorList>
    </citation>
    <scope>NUCLEOTIDE SEQUENCE [LARGE SCALE GENOMIC DNA]</scope>
    <source>
        <strain evidence="2 3">R798</strain>
    </source>
</reference>
<sequence>MKDYDHLQAQIALQKVRSFGAVAIKYVVCGVFIVLVALLATSPAYLVSVFDAPLPMPAELGLE</sequence>
<organism evidence="2 3">
    <name type="scientific">Massilia soli</name>
    <dbReference type="NCBI Taxonomy" id="2792854"/>
    <lineage>
        <taxon>Bacteria</taxon>
        <taxon>Pseudomonadati</taxon>
        <taxon>Pseudomonadota</taxon>
        <taxon>Betaproteobacteria</taxon>
        <taxon>Burkholderiales</taxon>
        <taxon>Oxalobacteraceae</taxon>
        <taxon>Telluria group</taxon>
        <taxon>Massilia</taxon>
    </lineage>
</organism>
<evidence type="ECO:0000313" key="2">
    <source>
        <dbReference type="EMBL" id="MBZ2208836.1"/>
    </source>
</evidence>
<keyword evidence="1" id="KW-0472">Membrane</keyword>
<evidence type="ECO:0000313" key="3">
    <source>
        <dbReference type="Proteomes" id="UP000809349"/>
    </source>
</evidence>
<dbReference type="Proteomes" id="UP000809349">
    <property type="component" value="Unassembled WGS sequence"/>
</dbReference>